<feature type="domain" description="4Fe-4S ferredoxin-type" evidence="7">
    <location>
        <begin position="69"/>
        <end position="92"/>
    </location>
</feature>
<keyword evidence="4 6" id="KW-0408">Iron</keyword>
<dbReference type="EC" id="1.1.99.14" evidence="6"/>
<evidence type="ECO:0000256" key="6">
    <source>
        <dbReference type="PIRNR" id="PIRNR000139"/>
    </source>
</evidence>
<dbReference type="Gene3D" id="1.10.1060.10">
    <property type="entry name" value="Alpha-helical ferredoxin"/>
    <property type="match status" value="1"/>
</dbReference>
<gene>
    <name evidence="8" type="primary">glcF</name>
</gene>
<dbReference type="InParanoid" id="Q7NCA7"/>
<dbReference type="InterPro" id="IPR017900">
    <property type="entry name" value="4Fe4S_Fe_S_CS"/>
</dbReference>
<evidence type="ECO:0000313" key="9">
    <source>
        <dbReference type="Proteomes" id="UP000000557"/>
    </source>
</evidence>
<keyword evidence="5 6" id="KW-0411">Iron-sulfur</keyword>
<dbReference type="STRING" id="251221.gene:10760577"/>
<dbReference type="GO" id="GO:0019154">
    <property type="term" value="F:glycolate dehydrogenase activity"/>
    <property type="evidence" value="ECO:0000318"/>
    <property type="project" value="GO_Central"/>
</dbReference>
<keyword evidence="2 6" id="KW-0479">Metal-binding</keyword>
<evidence type="ECO:0000256" key="5">
    <source>
        <dbReference type="ARBA" id="ARBA00023014"/>
    </source>
</evidence>
<keyword evidence="6" id="KW-0813">Transport</keyword>
<dbReference type="OrthoDB" id="9770306at2"/>
<dbReference type="InterPro" id="IPR004017">
    <property type="entry name" value="Cys_rich_dom"/>
</dbReference>
<dbReference type="PhylomeDB" id="Q7NCA7"/>
<dbReference type="GO" id="GO:0005886">
    <property type="term" value="C:plasma membrane"/>
    <property type="evidence" value="ECO:0000318"/>
    <property type="project" value="GO_Central"/>
</dbReference>
<dbReference type="InterPro" id="IPR009051">
    <property type="entry name" value="Helical_ferredxn"/>
</dbReference>
<dbReference type="PATRIC" id="fig|251221.4.peg.3102"/>
<keyword evidence="9" id="KW-1185">Reference proteome</keyword>
<keyword evidence="3" id="KW-0677">Repeat</keyword>
<keyword evidence="1 6" id="KW-0004">4Fe-4S</keyword>
<evidence type="ECO:0000313" key="8">
    <source>
        <dbReference type="EMBL" id="BAC91013.1"/>
    </source>
</evidence>
<keyword evidence="6" id="KW-0249">Electron transport</keyword>
<dbReference type="GO" id="GO:0051539">
    <property type="term" value="F:4 iron, 4 sulfur cluster binding"/>
    <property type="evidence" value="ECO:0007669"/>
    <property type="project" value="UniProtKB-UniRule"/>
</dbReference>
<dbReference type="RefSeq" id="WP_011143065.1">
    <property type="nucleotide sequence ID" value="NC_005125.1"/>
</dbReference>
<feature type="domain" description="4Fe-4S ferredoxin-type" evidence="7">
    <location>
        <begin position="17"/>
        <end position="48"/>
    </location>
</feature>
<dbReference type="HOGENOM" id="CLU_023081_0_1_3"/>
<evidence type="ECO:0000259" key="7">
    <source>
        <dbReference type="PROSITE" id="PS51379"/>
    </source>
</evidence>
<evidence type="ECO:0000256" key="3">
    <source>
        <dbReference type="ARBA" id="ARBA00022737"/>
    </source>
</evidence>
<organism evidence="8 9">
    <name type="scientific">Gloeobacter violaceus (strain ATCC 29082 / PCC 7421)</name>
    <dbReference type="NCBI Taxonomy" id="251221"/>
    <lineage>
        <taxon>Bacteria</taxon>
        <taxon>Bacillati</taxon>
        <taxon>Cyanobacteriota</taxon>
        <taxon>Cyanophyceae</taxon>
        <taxon>Gloeobacterales</taxon>
        <taxon>Gloeobacteraceae</taxon>
        <taxon>Gloeobacter</taxon>
    </lineage>
</organism>
<comment type="cofactor">
    <cofactor evidence="6">
        <name>[4Fe-4S] cluster</name>
        <dbReference type="ChEBI" id="CHEBI:49883"/>
    </cofactor>
    <text evidence="6">Binds 2 [4Fe-4S] clusters.</text>
</comment>
<name>Q7NCA7_GLOVI</name>
<dbReference type="EMBL" id="BA000045">
    <property type="protein sequence ID" value="BAC91013.1"/>
    <property type="molecule type" value="Genomic_DNA"/>
</dbReference>
<evidence type="ECO:0000256" key="1">
    <source>
        <dbReference type="ARBA" id="ARBA00022485"/>
    </source>
</evidence>
<reference evidence="8 9" key="2">
    <citation type="journal article" date="2003" name="DNA Res.">
        <title>Complete genome structure of Gloeobacter violaceus PCC 7421, a cyanobacterium that lacks thylakoids (supplement).</title>
        <authorList>
            <person name="Nakamura Y."/>
            <person name="Kaneko T."/>
            <person name="Sato S."/>
            <person name="Mimuro M."/>
            <person name="Miyashita H."/>
            <person name="Tsuchiya T."/>
            <person name="Sasamoto S."/>
            <person name="Watanabe A."/>
            <person name="Kawashima K."/>
            <person name="Kishida Y."/>
            <person name="Kiyokawa C."/>
            <person name="Kohara M."/>
            <person name="Matsumoto M."/>
            <person name="Matsuno A."/>
            <person name="Nakazaki N."/>
            <person name="Shimpo S."/>
            <person name="Takeuchi C."/>
            <person name="Yamada M."/>
            <person name="Tabata S."/>
        </authorList>
    </citation>
    <scope>NUCLEOTIDE SEQUENCE [LARGE SCALE GENOMIC DNA]</scope>
    <source>
        <strain evidence="9">ATCC 29082 / PCC 7421</strain>
    </source>
</reference>
<reference evidence="8 9" key="1">
    <citation type="journal article" date="2003" name="DNA Res.">
        <title>Complete genome structure of Gloeobacter violaceus PCC 7421, a cyanobacterium that lacks thylakoids.</title>
        <authorList>
            <person name="Nakamura Y."/>
            <person name="Kaneko T."/>
            <person name="Sato S."/>
            <person name="Mimuro M."/>
            <person name="Miyashita H."/>
            <person name="Tsuchiya T."/>
            <person name="Sasamoto S."/>
            <person name="Watanabe A."/>
            <person name="Kawashima K."/>
            <person name="Kishida Y."/>
            <person name="Kiyokawa C."/>
            <person name="Kohara M."/>
            <person name="Matsumoto M."/>
            <person name="Matsuno A."/>
            <person name="Nakazaki N."/>
            <person name="Shimpo S."/>
            <person name="Takeuchi C."/>
            <person name="Yamada M."/>
            <person name="Tabata S."/>
        </authorList>
    </citation>
    <scope>NUCLEOTIDE SEQUENCE [LARGE SCALE GENOMIC DNA]</scope>
    <source>
        <strain evidence="9">ATCC 29082 / PCC 7421</strain>
    </source>
</reference>
<dbReference type="InterPro" id="IPR012257">
    <property type="entry name" value="Glc_ox_4Fe-4S"/>
</dbReference>
<dbReference type="GO" id="GO:0046296">
    <property type="term" value="P:glycolate catabolic process"/>
    <property type="evidence" value="ECO:0000318"/>
    <property type="project" value="GO_Central"/>
</dbReference>
<dbReference type="Proteomes" id="UP000000557">
    <property type="component" value="Chromosome"/>
</dbReference>
<dbReference type="InterPro" id="IPR017896">
    <property type="entry name" value="4Fe4S_Fe-S-bd"/>
</dbReference>
<comment type="function">
    <text evidence="6">Component of a complex that catalyzes the oxidation of glycolate to glyoxylate.</text>
</comment>
<comment type="catalytic activity">
    <reaction evidence="6">
        <text>glycolate + A = glyoxylate + AH2</text>
        <dbReference type="Rhea" id="RHEA:21264"/>
        <dbReference type="ChEBI" id="CHEBI:13193"/>
        <dbReference type="ChEBI" id="CHEBI:17499"/>
        <dbReference type="ChEBI" id="CHEBI:29805"/>
        <dbReference type="ChEBI" id="CHEBI:36655"/>
        <dbReference type="EC" id="1.1.99.14"/>
    </reaction>
</comment>
<dbReference type="GO" id="GO:0046872">
    <property type="term" value="F:metal ion binding"/>
    <property type="evidence" value="ECO:0007669"/>
    <property type="project" value="UniProtKB-UniRule"/>
</dbReference>
<dbReference type="eggNOG" id="COG0247">
    <property type="taxonomic scope" value="Bacteria"/>
</dbReference>
<dbReference type="PROSITE" id="PS00198">
    <property type="entry name" value="4FE4S_FER_1"/>
    <property type="match status" value="2"/>
</dbReference>
<evidence type="ECO:0000256" key="2">
    <source>
        <dbReference type="ARBA" id="ARBA00022723"/>
    </source>
</evidence>
<dbReference type="PANTHER" id="PTHR32479:SF17">
    <property type="entry name" value="GLYCOLATE OXIDASE IRON-SULFUR SUBUNIT"/>
    <property type="match status" value="1"/>
</dbReference>
<dbReference type="PROSITE" id="PS51379">
    <property type="entry name" value="4FE4S_FER_2"/>
    <property type="match status" value="2"/>
</dbReference>
<dbReference type="SUPFAM" id="SSF54862">
    <property type="entry name" value="4Fe-4S ferredoxins"/>
    <property type="match status" value="1"/>
</dbReference>
<dbReference type="PIRSF" id="PIRSF000139">
    <property type="entry name" value="Glc_ox_4Fe-4S"/>
    <property type="match status" value="1"/>
</dbReference>
<comment type="catalytic activity">
    <reaction evidence="6">
        <text>(R)-lactate + A = pyruvate + AH2</text>
        <dbReference type="Rhea" id="RHEA:15089"/>
        <dbReference type="ChEBI" id="CHEBI:13193"/>
        <dbReference type="ChEBI" id="CHEBI:15361"/>
        <dbReference type="ChEBI" id="CHEBI:16004"/>
        <dbReference type="ChEBI" id="CHEBI:17499"/>
    </reaction>
</comment>
<protein>
    <recommendedName>
        <fullName evidence="6">Glycolate oxidase iron-sulfur subunit</fullName>
        <ecNumber evidence="6">1.1.99.14</ecNumber>
    </recommendedName>
</protein>
<dbReference type="AlphaFoldDB" id="Q7NCA7"/>
<sequence length="448" mass="48862">MENQPRPTVPRAFDADHPPDAQIIDTCVHCGFCLATCPSYRVLGKEMDSPRGRIYLMDALNEGQIPLSQTTAGHFDSCLGCLACVSTCPSGVQYDQLITATRPQVERNVERSVPDRLLRALIFNLLPYPRRLRPLLVPLAIYQKLGVQKLVRKSGLLQKVVPRLAAMESILPEVPASAFAAPMPERAAARGKQRFRVGLITGCVQRLFFDRVNRATLRVLTAIGCEVVIPRSQGCCAALPQHQGQSGQARQMARDLIDSFADSNVDYLIINAAGCGHTLKEYGHILAEDPVYRERAAAFAAKVRDVQEFLYWAKIPVPLQPIADGPLAVVYQDACHLLHGQRISLQPRQLLAQIPGVQVREPVDAALCCGSAGVYNILQPEIAEELGRQKVENLLATGAVLIASANPGCALQIRKHLELTAQAVPVRHPMELIDAAIRGVKVADLPAG</sequence>
<evidence type="ECO:0000256" key="4">
    <source>
        <dbReference type="ARBA" id="ARBA00023004"/>
    </source>
</evidence>
<dbReference type="PANTHER" id="PTHR32479">
    <property type="entry name" value="GLYCOLATE OXIDASE IRON-SULFUR SUBUNIT"/>
    <property type="match status" value="1"/>
</dbReference>
<dbReference type="Pfam" id="PF13183">
    <property type="entry name" value="Fer4_8"/>
    <property type="match status" value="1"/>
</dbReference>
<accession>Q7NCA7</accession>
<dbReference type="KEGG" id="gvi:glr3072"/>
<proteinExistence type="predicted"/>
<dbReference type="Pfam" id="PF02754">
    <property type="entry name" value="CCG"/>
    <property type="match status" value="2"/>
</dbReference>
<dbReference type="EnsemblBacteria" id="BAC91013">
    <property type="protein sequence ID" value="BAC91013"/>
    <property type="gene ID" value="BAC91013"/>
</dbReference>